<dbReference type="AlphaFoldDB" id="A0A7J0EC49"/>
<feature type="compositionally biased region" description="Basic residues" evidence="1">
    <location>
        <begin position="113"/>
        <end position="140"/>
    </location>
</feature>
<reference evidence="2 3" key="1">
    <citation type="submission" date="2019-07" db="EMBL/GenBank/DDBJ databases">
        <title>De Novo Assembly of kiwifruit Actinidia rufa.</title>
        <authorList>
            <person name="Sugita-Konishi S."/>
            <person name="Sato K."/>
            <person name="Mori E."/>
            <person name="Abe Y."/>
            <person name="Kisaki G."/>
            <person name="Hamano K."/>
            <person name="Suezawa K."/>
            <person name="Otani M."/>
            <person name="Fukuda T."/>
            <person name="Manabe T."/>
            <person name="Gomi K."/>
            <person name="Tabuchi M."/>
            <person name="Akimitsu K."/>
            <person name="Kataoka I."/>
        </authorList>
    </citation>
    <scope>NUCLEOTIDE SEQUENCE [LARGE SCALE GENOMIC DNA]</scope>
    <source>
        <strain evidence="3">cv. Fuchu</strain>
    </source>
</reference>
<dbReference type="Gene3D" id="3.30.530.20">
    <property type="match status" value="1"/>
</dbReference>
<feature type="region of interest" description="Disordered" evidence="1">
    <location>
        <begin position="101"/>
        <end position="176"/>
    </location>
</feature>
<gene>
    <name evidence="2" type="ORF">Acr_03g0002530</name>
</gene>
<dbReference type="Proteomes" id="UP000585474">
    <property type="component" value="Unassembled WGS sequence"/>
</dbReference>
<dbReference type="EMBL" id="BJWL01000003">
    <property type="protein sequence ID" value="GFY83479.1"/>
    <property type="molecule type" value="Genomic_DNA"/>
</dbReference>
<accession>A0A7J0EC49</accession>
<feature type="compositionally biased region" description="Polar residues" evidence="1">
    <location>
        <begin position="142"/>
        <end position="172"/>
    </location>
</feature>
<evidence type="ECO:0000313" key="3">
    <source>
        <dbReference type="Proteomes" id="UP000585474"/>
    </source>
</evidence>
<comment type="caution">
    <text evidence="2">The sequence shown here is derived from an EMBL/GenBank/DDBJ whole genome shotgun (WGS) entry which is preliminary data.</text>
</comment>
<protein>
    <submittedName>
        <fullName evidence="2">PYR1-like 4</fullName>
    </submittedName>
</protein>
<evidence type="ECO:0000313" key="2">
    <source>
        <dbReference type="EMBL" id="GFY83479.1"/>
    </source>
</evidence>
<sequence>MHTSLQLHRINTTATSAAAAAVAISHYHKPSQTIWRPPFSVPDDAIHHHTHAVGPGQCCSAMVQSIAAPVATVWPLVRRFDNPQAYKHFLKKLPRHRRRWRRRLPPGGPRCLRTARRVQHRAPRDPRRRSPRHQLQRRRWGTTASKITGPSPLSTSHPPGRGQLSSNHTSLTYRPVTPRTRRACSLIRSYGAIYSPWLRSLKIWCEK</sequence>
<proteinExistence type="predicted"/>
<dbReference type="InterPro" id="IPR023393">
    <property type="entry name" value="START-like_dom_sf"/>
</dbReference>
<keyword evidence="3" id="KW-1185">Reference proteome</keyword>
<evidence type="ECO:0000256" key="1">
    <source>
        <dbReference type="SAM" id="MobiDB-lite"/>
    </source>
</evidence>
<organism evidence="2 3">
    <name type="scientific">Actinidia rufa</name>
    <dbReference type="NCBI Taxonomy" id="165716"/>
    <lineage>
        <taxon>Eukaryota</taxon>
        <taxon>Viridiplantae</taxon>
        <taxon>Streptophyta</taxon>
        <taxon>Embryophyta</taxon>
        <taxon>Tracheophyta</taxon>
        <taxon>Spermatophyta</taxon>
        <taxon>Magnoliopsida</taxon>
        <taxon>eudicotyledons</taxon>
        <taxon>Gunneridae</taxon>
        <taxon>Pentapetalae</taxon>
        <taxon>asterids</taxon>
        <taxon>Ericales</taxon>
        <taxon>Actinidiaceae</taxon>
        <taxon>Actinidia</taxon>
    </lineage>
</organism>
<name>A0A7J0EC49_9ERIC</name>